<evidence type="ECO:0000313" key="1">
    <source>
        <dbReference type="EMBL" id="TET43668.1"/>
    </source>
</evidence>
<reference evidence="1 2" key="1">
    <citation type="submission" date="2019-03" db="EMBL/GenBank/DDBJ databases">
        <title>Metabolic potential of uncultured bacteria and archaea associated with petroleum seepage in deep-sea sediments.</title>
        <authorList>
            <person name="Dong X."/>
            <person name="Hubert C."/>
        </authorList>
    </citation>
    <scope>NUCLEOTIDE SEQUENCE [LARGE SCALE GENOMIC DNA]</scope>
    <source>
        <strain evidence="1">E44_bin18</strain>
    </source>
</reference>
<sequence>MIDSYRFGEVVVVGEKHTSDILILQDGSVRSWWRREGHVLNVEDLKEVLREGPEVLVVGTGASGLMSVPQATRNHVSSLGVELIVDKTESVCNKYNRLLGEKKVAAALHLTC</sequence>
<organism evidence="1 2">
    <name type="scientific">candidate division TA06 bacterium</name>
    <dbReference type="NCBI Taxonomy" id="2250710"/>
    <lineage>
        <taxon>Bacteria</taxon>
        <taxon>Bacteria division TA06</taxon>
    </lineage>
</organism>
<dbReference type="EMBL" id="SOJN01000150">
    <property type="protein sequence ID" value="TET43668.1"/>
    <property type="molecule type" value="Genomic_DNA"/>
</dbReference>
<gene>
    <name evidence="1" type="ORF">E3J62_12700</name>
</gene>
<proteinExistence type="predicted"/>
<protein>
    <submittedName>
        <fullName evidence="1">Uncharacterized protein</fullName>
    </submittedName>
</protein>
<evidence type="ECO:0000313" key="2">
    <source>
        <dbReference type="Proteomes" id="UP000315525"/>
    </source>
</evidence>
<comment type="caution">
    <text evidence="1">The sequence shown here is derived from an EMBL/GenBank/DDBJ whole genome shotgun (WGS) entry which is preliminary data.</text>
</comment>
<dbReference type="Pfam" id="PF04430">
    <property type="entry name" value="DUF498"/>
    <property type="match status" value="1"/>
</dbReference>
<dbReference type="PANTHER" id="PTHR15811">
    <property type="entry name" value="MTH938 DOMAIN-CONTAINING PROTEIN"/>
    <property type="match status" value="1"/>
</dbReference>
<dbReference type="InterPro" id="IPR007523">
    <property type="entry name" value="NDUFAF3/AAMDC"/>
</dbReference>
<dbReference type="PANTHER" id="PTHR15811:SF5">
    <property type="entry name" value="MTH938 DOMAIN-CONTAINING PROTEIN"/>
    <property type="match status" value="1"/>
</dbReference>
<dbReference type="SUPFAM" id="SSF64076">
    <property type="entry name" value="MTH938-like"/>
    <property type="match status" value="1"/>
</dbReference>
<dbReference type="GO" id="GO:0005737">
    <property type="term" value="C:cytoplasm"/>
    <property type="evidence" value="ECO:0007669"/>
    <property type="project" value="TreeGrafter"/>
</dbReference>
<accession>A0A523UMD7</accession>
<dbReference type="Gene3D" id="3.40.1230.10">
    <property type="entry name" value="MTH938-like"/>
    <property type="match status" value="1"/>
</dbReference>
<dbReference type="Proteomes" id="UP000315525">
    <property type="component" value="Unassembled WGS sequence"/>
</dbReference>
<dbReference type="AlphaFoldDB" id="A0A523UMD7"/>
<dbReference type="InterPro" id="IPR036748">
    <property type="entry name" value="MTH938-like_sf"/>
</dbReference>
<name>A0A523UMD7_UNCT6</name>